<evidence type="ECO:0000256" key="7">
    <source>
        <dbReference type="ARBA" id="ARBA00022786"/>
    </source>
</evidence>
<evidence type="ECO:0000313" key="12">
    <source>
        <dbReference type="EMBL" id="CAK0897840.1"/>
    </source>
</evidence>
<dbReference type="Proteomes" id="UP001189429">
    <property type="component" value="Unassembled WGS sequence"/>
</dbReference>
<keyword evidence="13" id="KW-1185">Reference proteome</keyword>
<gene>
    <name evidence="12" type="ORF">PCOR1329_LOCUS75894</name>
</gene>
<keyword evidence="8 10" id="KW-1133">Transmembrane helix</keyword>
<keyword evidence="6 10" id="KW-0812">Transmembrane</keyword>
<evidence type="ECO:0000256" key="5">
    <source>
        <dbReference type="ARBA" id="ARBA00022679"/>
    </source>
</evidence>
<evidence type="ECO:0000256" key="2">
    <source>
        <dbReference type="ARBA" id="ARBA00004127"/>
    </source>
</evidence>
<name>A0ABN9XE09_9DINO</name>
<comment type="subcellular location">
    <subcellularLocation>
        <location evidence="2">Endomembrane system</location>
        <topology evidence="2">Multi-pass membrane protein</topology>
    </subcellularLocation>
</comment>
<dbReference type="Pfam" id="PF11145">
    <property type="entry name" value="DUF2921"/>
    <property type="match status" value="1"/>
</dbReference>
<comment type="catalytic activity">
    <reaction evidence="1">
        <text>S-ubiquitinyl-[E2 ubiquitin-conjugating enzyme]-L-cysteine + [acceptor protein]-L-lysine = [E2 ubiquitin-conjugating enzyme]-L-cysteine + N(6)-ubiquitinyl-[acceptor protein]-L-lysine.</text>
        <dbReference type="EC" id="2.3.2.27"/>
    </reaction>
</comment>
<accession>A0ABN9XE09</accession>
<keyword evidence="9 10" id="KW-0472">Membrane</keyword>
<sequence length="205" mass="23514">MVEVRYLLAIWRYRNREIFLEGWDAVRLELVRVYFWFYGVLVAGFALVFYHLDHLGSIAVIFQAYWCPQILHDARHGCKNSLRTKFVVGISVTRCLAVLYLWGCPTPVFDGDVYPSLPRSPSWTVCVMAVVVQALQLAVMASQRAFGPRWFVPRICLPAAYNYHRPVDLRQADECVICMEEPKARFSSNEHGLQERRIAGGEKGG</sequence>
<proteinExistence type="predicted"/>
<evidence type="ECO:0000256" key="8">
    <source>
        <dbReference type="ARBA" id="ARBA00022989"/>
    </source>
</evidence>
<reference evidence="12" key="1">
    <citation type="submission" date="2023-10" db="EMBL/GenBank/DDBJ databases">
        <authorList>
            <person name="Chen Y."/>
            <person name="Shah S."/>
            <person name="Dougan E. K."/>
            <person name="Thang M."/>
            <person name="Chan C."/>
        </authorList>
    </citation>
    <scope>NUCLEOTIDE SEQUENCE [LARGE SCALE GENOMIC DNA]</scope>
</reference>
<evidence type="ECO:0000259" key="11">
    <source>
        <dbReference type="Pfam" id="PF11145"/>
    </source>
</evidence>
<evidence type="ECO:0000256" key="3">
    <source>
        <dbReference type="ARBA" id="ARBA00004906"/>
    </source>
</evidence>
<evidence type="ECO:0000256" key="10">
    <source>
        <dbReference type="SAM" id="Phobius"/>
    </source>
</evidence>
<feature type="domain" description="SWEET-like" evidence="11">
    <location>
        <begin position="2"/>
        <end position="155"/>
    </location>
</feature>
<protein>
    <recommendedName>
        <fullName evidence="4">RING-type E3 ubiquitin transferase</fullName>
        <ecNumber evidence="4">2.3.2.27</ecNumber>
    </recommendedName>
</protein>
<keyword evidence="5" id="KW-0808">Transferase</keyword>
<evidence type="ECO:0000256" key="1">
    <source>
        <dbReference type="ARBA" id="ARBA00000900"/>
    </source>
</evidence>
<dbReference type="EC" id="2.3.2.27" evidence="4"/>
<comment type="pathway">
    <text evidence="3">Protein modification; protein ubiquitination.</text>
</comment>
<evidence type="ECO:0000256" key="9">
    <source>
        <dbReference type="ARBA" id="ARBA00023136"/>
    </source>
</evidence>
<dbReference type="EMBL" id="CAUYUJ010020392">
    <property type="protein sequence ID" value="CAK0897840.1"/>
    <property type="molecule type" value="Genomic_DNA"/>
</dbReference>
<dbReference type="InterPro" id="IPR021319">
    <property type="entry name" value="DUF2921"/>
</dbReference>
<evidence type="ECO:0000256" key="4">
    <source>
        <dbReference type="ARBA" id="ARBA00012483"/>
    </source>
</evidence>
<organism evidence="12 13">
    <name type="scientific">Prorocentrum cordatum</name>
    <dbReference type="NCBI Taxonomy" id="2364126"/>
    <lineage>
        <taxon>Eukaryota</taxon>
        <taxon>Sar</taxon>
        <taxon>Alveolata</taxon>
        <taxon>Dinophyceae</taxon>
        <taxon>Prorocentrales</taxon>
        <taxon>Prorocentraceae</taxon>
        <taxon>Prorocentrum</taxon>
    </lineage>
</organism>
<evidence type="ECO:0000313" key="13">
    <source>
        <dbReference type="Proteomes" id="UP001189429"/>
    </source>
</evidence>
<keyword evidence="7" id="KW-0833">Ubl conjugation pathway</keyword>
<comment type="caution">
    <text evidence="12">The sequence shown here is derived from an EMBL/GenBank/DDBJ whole genome shotgun (WGS) entry which is preliminary data.</text>
</comment>
<evidence type="ECO:0000256" key="6">
    <source>
        <dbReference type="ARBA" id="ARBA00022692"/>
    </source>
</evidence>
<feature type="transmembrane region" description="Helical" evidence="10">
    <location>
        <begin position="33"/>
        <end position="52"/>
    </location>
</feature>